<evidence type="ECO:0000313" key="3">
    <source>
        <dbReference type="Proteomes" id="UP000198287"/>
    </source>
</evidence>
<proteinExistence type="predicted"/>
<feature type="region of interest" description="Disordered" evidence="1">
    <location>
        <begin position="94"/>
        <end position="232"/>
    </location>
</feature>
<dbReference type="AlphaFoldDB" id="A0A226D793"/>
<dbReference type="Proteomes" id="UP000198287">
    <property type="component" value="Unassembled WGS sequence"/>
</dbReference>
<sequence length="656" mass="74150">MWIRKRLPITAVVTAGMRYTEHPTRRVVDLAGQIMDLYQHVDQARLRHRKSAKSSIDKVVKIREWDLATKAIGSKMVKVRQPIKMNAAPHRNRIVSNWADSSEEEDEIKVEVEEDKDEVVDEVIDDEEDEGGDEDDDGGGGGGGGEEEGEEEGEGEEVEEEGEEEGEVEEGNKESEAGEEEVVIKKGQVSCKTKTKSDAQLLKEPECITLDSSDNESDGESDESTASSRHFDAEEYRILQCRERFRPPIDDYGSDESQEKADNFVRYSDDEDIPNGAIKLKRGWLRPQIIAPQPDGEVAGPSRSLTNLTTPCNGEVVGPSNTVYKYTSFSTRDDEILEIEINSTIDSQPSLVSPATCVKCPEDIAAILHTFPTLDVDDLNDGMDHIITAIDERQIQLVTDRIDTEKSRKVNNKNNLISCDISKYEVILSRLDSTEICLPQNRVVEVPLFKAYFPYSCLNLVDNDSNLSDFNYGPPAYVTKSQLINQHNIMHRSREVETLDYLRIGVYNPPNISSFECRGIIVYNTKDAQLIKIPDHKLHNFIQILVRHMHEIARSKILQDFDRTLHPVTKAILNKVANLQLCEVIISNSDGPKRLEETLERRGRYIRELKELKAKRDAITASHYDSLRIIEFNEGTDPVIAMVNGQLFTRMDSQNN</sequence>
<dbReference type="EMBL" id="LNIX01000029">
    <property type="protein sequence ID" value="OXA41422.1"/>
    <property type="molecule type" value="Genomic_DNA"/>
</dbReference>
<comment type="caution">
    <text evidence="2">The sequence shown here is derived from an EMBL/GenBank/DDBJ whole genome shotgun (WGS) entry which is preliminary data.</text>
</comment>
<evidence type="ECO:0000313" key="2">
    <source>
        <dbReference type="EMBL" id="OXA41422.1"/>
    </source>
</evidence>
<accession>A0A226D793</accession>
<keyword evidence="3" id="KW-1185">Reference proteome</keyword>
<name>A0A226D793_FOLCA</name>
<feature type="compositionally biased region" description="Acidic residues" evidence="1">
    <location>
        <begin position="145"/>
        <end position="169"/>
    </location>
</feature>
<reference evidence="2 3" key="1">
    <citation type="submission" date="2015-12" db="EMBL/GenBank/DDBJ databases">
        <title>The genome of Folsomia candida.</title>
        <authorList>
            <person name="Faddeeva A."/>
            <person name="Derks M.F."/>
            <person name="Anvar Y."/>
            <person name="Smit S."/>
            <person name="Van Straalen N."/>
            <person name="Roelofs D."/>
        </authorList>
    </citation>
    <scope>NUCLEOTIDE SEQUENCE [LARGE SCALE GENOMIC DNA]</scope>
    <source>
        <strain evidence="2 3">VU population</strain>
        <tissue evidence="2">Whole body</tissue>
    </source>
</reference>
<organism evidence="2 3">
    <name type="scientific">Folsomia candida</name>
    <name type="common">Springtail</name>
    <dbReference type="NCBI Taxonomy" id="158441"/>
    <lineage>
        <taxon>Eukaryota</taxon>
        <taxon>Metazoa</taxon>
        <taxon>Ecdysozoa</taxon>
        <taxon>Arthropoda</taxon>
        <taxon>Hexapoda</taxon>
        <taxon>Collembola</taxon>
        <taxon>Entomobryomorpha</taxon>
        <taxon>Isotomoidea</taxon>
        <taxon>Isotomidae</taxon>
        <taxon>Proisotominae</taxon>
        <taxon>Folsomia</taxon>
    </lineage>
</organism>
<evidence type="ECO:0000256" key="1">
    <source>
        <dbReference type="SAM" id="MobiDB-lite"/>
    </source>
</evidence>
<feature type="compositionally biased region" description="Acidic residues" evidence="1">
    <location>
        <begin position="213"/>
        <end position="223"/>
    </location>
</feature>
<protein>
    <submittedName>
        <fullName evidence="2">Uncharacterized protein</fullName>
    </submittedName>
</protein>
<feature type="compositionally biased region" description="Basic and acidic residues" evidence="1">
    <location>
        <begin position="195"/>
        <end position="206"/>
    </location>
</feature>
<feature type="compositionally biased region" description="Acidic residues" evidence="1">
    <location>
        <begin position="101"/>
        <end position="138"/>
    </location>
</feature>
<gene>
    <name evidence="2" type="ORF">Fcan01_23894</name>
</gene>